<dbReference type="EMBL" id="CAJVCH010539608">
    <property type="protein sequence ID" value="CAG7826392.1"/>
    <property type="molecule type" value="Genomic_DNA"/>
</dbReference>
<feature type="non-terminal residue" evidence="1">
    <location>
        <position position="1"/>
    </location>
</feature>
<dbReference type="AlphaFoldDB" id="A0A8J2PEM7"/>
<sequence>MPPQLLLRSLLQLPTLNIINR</sequence>
<dbReference type="Proteomes" id="UP000708208">
    <property type="component" value="Unassembled WGS sequence"/>
</dbReference>
<organism evidence="1 2">
    <name type="scientific">Allacma fusca</name>
    <dbReference type="NCBI Taxonomy" id="39272"/>
    <lineage>
        <taxon>Eukaryota</taxon>
        <taxon>Metazoa</taxon>
        <taxon>Ecdysozoa</taxon>
        <taxon>Arthropoda</taxon>
        <taxon>Hexapoda</taxon>
        <taxon>Collembola</taxon>
        <taxon>Symphypleona</taxon>
        <taxon>Sminthuridae</taxon>
        <taxon>Allacma</taxon>
    </lineage>
</organism>
<accession>A0A8J2PEM7</accession>
<gene>
    <name evidence="1" type="ORF">AFUS01_LOCUS36446</name>
</gene>
<evidence type="ECO:0000313" key="1">
    <source>
        <dbReference type="EMBL" id="CAG7826392.1"/>
    </source>
</evidence>
<comment type="caution">
    <text evidence="1">The sequence shown here is derived from an EMBL/GenBank/DDBJ whole genome shotgun (WGS) entry which is preliminary data.</text>
</comment>
<proteinExistence type="predicted"/>
<protein>
    <submittedName>
        <fullName evidence="1">Uncharacterized protein</fullName>
    </submittedName>
</protein>
<reference evidence="1" key="1">
    <citation type="submission" date="2021-06" db="EMBL/GenBank/DDBJ databases">
        <authorList>
            <person name="Hodson N. C."/>
            <person name="Mongue J. A."/>
            <person name="Jaron S. K."/>
        </authorList>
    </citation>
    <scope>NUCLEOTIDE SEQUENCE</scope>
</reference>
<keyword evidence="2" id="KW-1185">Reference proteome</keyword>
<name>A0A8J2PEM7_9HEXA</name>
<evidence type="ECO:0000313" key="2">
    <source>
        <dbReference type="Proteomes" id="UP000708208"/>
    </source>
</evidence>